<dbReference type="EMBL" id="HG315671">
    <property type="protein sequence ID" value="CDF78714.1"/>
    <property type="molecule type" value="Genomic_DNA"/>
</dbReference>
<dbReference type="AlphaFoldDB" id="T2KL42"/>
<dbReference type="RefSeq" id="WP_197539169.1">
    <property type="nucleotide sequence ID" value="NZ_HG315671.1"/>
</dbReference>
<sequence length="544" mass="61968">MKPFVSVVFLFVFTQSVFAFELTLPSIFADHMVLQRSQKVPVWGITEPHANVEVMFAGQKKRVKADASGNWKVELNPLKASSISETMIISSILNDEHSQIKINDVLVGEVWFCSGQSNMYRPFRMLIGEAVESKYEPIAEFLRQEALSANDPLFRQYKVGRDFSVFEEKTQGRGDWSKAIPNEVNEFSGTAYFFGKELRRELNVPVAIISCNLGATKIEPWMPKQAFKENKVLKDFYDNEIKIYKEKLDVWDEAEAQKEYNILLEAWELSVAQAKLKNKQRPSKPKKIEHPSRDKQIPATLFNAMINPLIPYAIKGAIWYQGESNTGNSPETYGLRLTAMVENWRSAWGQGDFYFYCCQLANYKAPNNEPMEHAEGWVLVSNGQQEILELPNTGLAVLNDIGEAQDIHPKNKVDVGKRLSLWAFKQAYNKDVVCSGPIYKQSTIQKDKIIIEFNHVGSGLMVGKKILMKPTIEVDEPLKRFQICGENRAWKWAQAKIIGNNRVAVWHKDIPNPVEVRYAWSSNPEGANLYNKEGLPASLFKTVN</sequence>
<dbReference type="SUPFAM" id="SSF52266">
    <property type="entry name" value="SGNH hydrolase"/>
    <property type="match status" value="1"/>
</dbReference>
<dbReference type="PANTHER" id="PTHR22901:SF0">
    <property type="entry name" value="SIALATE O-ACETYLESTERASE"/>
    <property type="match status" value="1"/>
</dbReference>
<keyword evidence="1" id="KW-0378">Hydrolase</keyword>
<proteinExistence type="predicted"/>
<dbReference type="PANTHER" id="PTHR22901">
    <property type="entry name" value="SIALATE O-ACETYLESTERASE"/>
    <property type="match status" value="1"/>
</dbReference>
<dbReference type="Proteomes" id="UP000016160">
    <property type="component" value="Chromosome"/>
</dbReference>
<dbReference type="Pfam" id="PF03629">
    <property type="entry name" value="SASA"/>
    <property type="match status" value="1"/>
</dbReference>
<dbReference type="InterPro" id="IPR005181">
    <property type="entry name" value="SASA"/>
</dbReference>
<dbReference type="Gene3D" id="3.40.50.1110">
    <property type="entry name" value="SGNH hydrolase"/>
    <property type="match status" value="1"/>
</dbReference>
<accession>T2KL42</accession>
<name>T2KL42_FORAG</name>
<dbReference type="InterPro" id="IPR039329">
    <property type="entry name" value="SIAE"/>
</dbReference>
<dbReference type="eggNOG" id="COG2755">
    <property type="taxonomic scope" value="Bacteria"/>
</dbReference>
<organism evidence="3 4">
    <name type="scientific">Formosa agariphila (strain DSM 15362 / KCTC 12365 / LMG 23005 / KMM 3901 / M-2Alg 35-1)</name>
    <dbReference type="NCBI Taxonomy" id="1347342"/>
    <lineage>
        <taxon>Bacteria</taxon>
        <taxon>Pseudomonadati</taxon>
        <taxon>Bacteroidota</taxon>
        <taxon>Flavobacteriia</taxon>
        <taxon>Flavobacteriales</taxon>
        <taxon>Flavobacteriaceae</taxon>
        <taxon>Formosa</taxon>
    </lineage>
</organism>
<dbReference type="STRING" id="1347342.BN863_10020"/>
<dbReference type="HOGENOM" id="CLU_015150_2_0_10"/>
<keyword evidence="4" id="KW-1185">Reference proteome</keyword>
<feature type="domain" description="Sialate O-acetylesterase" evidence="2">
    <location>
        <begin position="313"/>
        <end position="402"/>
    </location>
</feature>
<dbReference type="InterPro" id="IPR036514">
    <property type="entry name" value="SGNH_hydro_sf"/>
</dbReference>
<evidence type="ECO:0000259" key="2">
    <source>
        <dbReference type="Pfam" id="PF03629"/>
    </source>
</evidence>
<evidence type="ECO:0000313" key="3">
    <source>
        <dbReference type="EMBL" id="CDF78714.1"/>
    </source>
</evidence>
<evidence type="ECO:0000313" key="4">
    <source>
        <dbReference type="Proteomes" id="UP000016160"/>
    </source>
</evidence>
<gene>
    <name evidence="3" type="ORF">BN863_10020</name>
</gene>
<evidence type="ECO:0000256" key="1">
    <source>
        <dbReference type="ARBA" id="ARBA00022801"/>
    </source>
</evidence>
<protein>
    <submittedName>
        <fullName evidence="3">Sialic acid-specific 9-O-acetylesterase</fullName>
    </submittedName>
</protein>
<reference evidence="3 4" key="1">
    <citation type="journal article" date="2013" name="Appl. Environ. Microbiol.">
        <title>The genome of the alga-associated marine flavobacterium Formosa agariphila KMM 3901T reveals a broad potential for degradation of algal polysaccharides.</title>
        <authorList>
            <person name="Mann A.J."/>
            <person name="Hahnke R.L."/>
            <person name="Huang S."/>
            <person name="Werner J."/>
            <person name="Xing P."/>
            <person name="Barbeyron T."/>
            <person name="Huettel B."/>
            <person name="Stueber K."/>
            <person name="Reinhardt R."/>
            <person name="Harder J."/>
            <person name="Gloeckner F.O."/>
            <person name="Amann R.I."/>
            <person name="Teeling H."/>
        </authorList>
    </citation>
    <scope>NUCLEOTIDE SEQUENCE [LARGE SCALE GENOMIC DNA]</scope>
    <source>
        <strain evidence="4">DSM 15362 / KCTC 12365 / LMG 23005 / KMM 3901</strain>
    </source>
</reference>
<dbReference type="GO" id="GO:0001681">
    <property type="term" value="F:sialate O-acetylesterase activity"/>
    <property type="evidence" value="ECO:0007669"/>
    <property type="project" value="InterPro"/>
</dbReference>
<dbReference type="PATRIC" id="fig|1347342.6.peg.1012"/>
<dbReference type="GO" id="GO:0005975">
    <property type="term" value="P:carbohydrate metabolic process"/>
    <property type="evidence" value="ECO:0007669"/>
    <property type="project" value="TreeGrafter"/>
</dbReference>